<keyword evidence="3" id="KW-1185">Reference proteome</keyword>
<reference evidence="2 3" key="1">
    <citation type="submission" date="2017-10" db="EMBL/GenBank/DDBJ databases">
        <title>Sequencing the genomes of 1000 actinobacteria strains.</title>
        <authorList>
            <person name="Klenk H.-P."/>
        </authorList>
    </citation>
    <scope>NUCLEOTIDE SEQUENCE [LARGE SCALE GENOMIC DNA]</scope>
    <source>
        <strain evidence="2 3">DSM 21863</strain>
    </source>
</reference>
<gene>
    <name evidence="2" type="ORF">ATJ88_0680</name>
</gene>
<feature type="compositionally biased region" description="Basic and acidic residues" evidence="1">
    <location>
        <begin position="74"/>
        <end position="95"/>
    </location>
</feature>
<dbReference type="EMBL" id="PDJJ01000001">
    <property type="protein sequence ID" value="PFG42030.1"/>
    <property type="molecule type" value="Genomic_DNA"/>
</dbReference>
<dbReference type="AlphaFoldDB" id="A0A2A9EUR8"/>
<feature type="region of interest" description="Disordered" evidence="1">
    <location>
        <begin position="74"/>
        <end position="126"/>
    </location>
</feature>
<feature type="compositionally biased region" description="Gly residues" evidence="1">
    <location>
        <begin position="97"/>
        <end position="122"/>
    </location>
</feature>
<feature type="region of interest" description="Disordered" evidence="1">
    <location>
        <begin position="1"/>
        <end position="37"/>
    </location>
</feature>
<feature type="compositionally biased region" description="Gly residues" evidence="1">
    <location>
        <begin position="50"/>
        <end position="61"/>
    </location>
</feature>
<evidence type="ECO:0000313" key="3">
    <source>
        <dbReference type="Proteomes" id="UP000224130"/>
    </source>
</evidence>
<evidence type="ECO:0000256" key="1">
    <source>
        <dbReference type="SAM" id="MobiDB-lite"/>
    </source>
</evidence>
<dbReference type="Proteomes" id="UP000224130">
    <property type="component" value="Unassembled WGS sequence"/>
</dbReference>
<proteinExistence type="predicted"/>
<feature type="compositionally biased region" description="Gly residues" evidence="1">
    <location>
        <begin position="23"/>
        <end position="32"/>
    </location>
</feature>
<sequence>MPGRRSGDGAGAGPDLEPDPEAGGLGGAGGVLDHGVELPPGVAAQVFLGDGHGGQARGGEPGEFDVVEAAHGDVGGHGDAGLVERGEEPEGHEVVEGDGGGDAAGEDGGGGGVPGGDVGAGGDLDDLEVGVGGAAVGEAAAAGDVGHGGGRSGEVGDAPVAVLHEVLDDLHGGVGVVDDEAGCAARDLAVDDDDGGDVGQEGVERGVGHARGDEHEGVAAGAGLAGEGGLGAGVLGGVGDEDAVAVLAGGRRDAAQDLLEHRVAQVGDDERDRRGAAEREAAGDVAGPVVELDRGFLDAGGDRRVHGAAAVHHPGHRRAGDAGRLGDVGDRHGRTACGGAGHLCLRPRSRVDHAWITS</sequence>
<protein>
    <submittedName>
        <fullName evidence="2">Uncharacterized protein</fullName>
    </submittedName>
</protein>
<evidence type="ECO:0000313" key="2">
    <source>
        <dbReference type="EMBL" id="PFG42030.1"/>
    </source>
</evidence>
<feature type="region of interest" description="Disordered" evidence="1">
    <location>
        <begin position="46"/>
        <end position="65"/>
    </location>
</feature>
<accession>A0A2A9EUR8</accession>
<organism evidence="2 3">
    <name type="scientific">Isoptericola jiangsuensis</name>
    <dbReference type="NCBI Taxonomy" id="548579"/>
    <lineage>
        <taxon>Bacteria</taxon>
        <taxon>Bacillati</taxon>
        <taxon>Actinomycetota</taxon>
        <taxon>Actinomycetes</taxon>
        <taxon>Micrococcales</taxon>
        <taxon>Promicromonosporaceae</taxon>
        <taxon>Isoptericola</taxon>
    </lineage>
</organism>
<name>A0A2A9EUR8_9MICO</name>
<comment type="caution">
    <text evidence="2">The sequence shown here is derived from an EMBL/GenBank/DDBJ whole genome shotgun (WGS) entry which is preliminary data.</text>
</comment>